<dbReference type="AlphaFoldDB" id="A0A6C0IYT7"/>
<feature type="coiled-coil region" evidence="1">
    <location>
        <begin position="322"/>
        <end position="365"/>
    </location>
</feature>
<evidence type="ECO:0000313" key="3">
    <source>
        <dbReference type="EMBL" id="QHT98518.1"/>
    </source>
</evidence>
<sequence>MSLSNQDANQLRTRLERNSNLSVTSKTNLNSFIEKKKNAFDRSTFMQQYNAKMRNLRNRDAGLGINSKRKRSRGNLNSAMENSTGSVSGGSVNPGKRGRNSPRGPLSAVSGASSISNNENVSSGSMNNNGYGGFSNNENGNGYGGFSNNENNLERNTKRRKNNSQAQAATNKAAANRAKANANARAAANKAKANANKAAANAKAKENYNKLRIKRNSLPRGLYNIFSNTILQNAVKQGRYQNMNTQINSKMKLANNNERRIKIQLNKIPNGNFRRNVQSKINNVRGNNSKTTALLQQINTEQKKINANAKAKAVRNRVPPMNLKAKAKAAAATQAAKNANANAARARANANAARARANANAAKNANANTAIANARVNVKINNLANIRDVVTLMLSKDQLIEIAKNLKVSYTKSNKVPKLKDTILKHNNKNDLIKEVNNQLVGDAESKKIAEKVNSYISGIRNIKSQTRPKYTASLVILYIKDLSKAARTNVIKNGRNLLQLMNGINSRTISNNNIKKEEKITNEEFTDLVFIMWLDGVHDKYITKTLDTWFNETTLFTKQQKALIVEGWNTPFIQIINSLKLPKNGAPNILKSSLENFSSGWERDVKTYLTEKYKKDAIPISTSLAQQVTSSIPQNINIGVDQEYTDNNENSITRFIQDHTRATNSKTDVNTLITYGQAFDPGRSMVSRGVHEDIEKLTLDKLLNNKFISKKKYYLCDMKIDLKVAAEDGRGETSVFKLQVQKDSSNNVNTLFNNKKILTGISARQAKNANGDIIAVSKYFGDALQYYSLAVMDNRTRTEKTERFFFGSGDSMALLGYDRVCEILKKSIRMVIDFPEKYGPKIHVVGMNGTVRNTPQPAYSTMTGAGVKNNNKNNAISK</sequence>
<feature type="compositionally biased region" description="Low complexity" evidence="2">
    <location>
        <begin position="116"/>
        <end position="151"/>
    </location>
</feature>
<accession>A0A6C0IYT7</accession>
<dbReference type="EMBL" id="MN740292">
    <property type="protein sequence ID" value="QHT98518.1"/>
    <property type="molecule type" value="Genomic_DNA"/>
</dbReference>
<feature type="region of interest" description="Disordered" evidence="2">
    <location>
        <begin position="52"/>
        <end position="190"/>
    </location>
</feature>
<reference evidence="3" key="1">
    <citation type="journal article" date="2020" name="Nature">
        <title>Giant virus diversity and host interactions through global metagenomics.</title>
        <authorList>
            <person name="Schulz F."/>
            <person name="Roux S."/>
            <person name="Paez-Espino D."/>
            <person name="Jungbluth S."/>
            <person name="Walsh D.A."/>
            <person name="Denef V.J."/>
            <person name="McMahon K.D."/>
            <person name="Konstantinidis K.T."/>
            <person name="Eloe-Fadrosh E.A."/>
            <person name="Kyrpides N.C."/>
            <person name="Woyke T."/>
        </authorList>
    </citation>
    <scope>NUCLEOTIDE SEQUENCE</scope>
    <source>
        <strain evidence="3">GVMAG-M-3300025652-16</strain>
    </source>
</reference>
<name>A0A6C0IYT7_9ZZZZ</name>
<organism evidence="3">
    <name type="scientific">viral metagenome</name>
    <dbReference type="NCBI Taxonomy" id="1070528"/>
    <lineage>
        <taxon>unclassified sequences</taxon>
        <taxon>metagenomes</taxon>
        <taxon>organismal metagenomes</taxon>
    </lineage>
</organism>
<evidence type="ECO:0000256" key="2">
    <source>
        <dbReference type="SAM" id="MobiDB-lite"/>
    </source>
</evidence>
<feature type="compositionally biased region" description="Low complexity" evidence="2">
    <location>
        <begin position="163"/>
        <end position="190"/>
    </location>
</feature>
<evidence type="ECO:0000256" key="1">
    <source>
        <dbReference type="SAM" id="Coils"/>
    </source>
</evidence>
<keyword evidence="1" id="KW-0175">Coiled coil</keyword>
<protein>
    <submittedName>
        <fullName evidence="3">Uncharacterized protein</fullName>
    </submittedName>
</protein>
<feature type="compositionally biased region" description="Polar residues" evidence="2">
    <location>
        <begin position="74"/>
        <end position="84"/>
    </location>
</feature>
<proteinExistence type="predicted"/>